<keyword evidence="1" id="KW-1133">Transmembrane helix</keyword>
<dbReference type="AlphaFoldDB" id="A0A100JST2"/>
<dbReference type="EMBL" id="BCMM01000027">
    <property type="protein sequence ID" value="GAQ65014.1"/>
    <property type="molecule type" value="Genomic_DNA"/>
</dbReference>
<dbReference type="Proteomes" id="UP000067448">
    <property type="component" value="Unassembled WGS sequence"/>
</dbReference>
<reference evidence="3" key="3">
    <citation type="submission" date="2016-02" db="EMBL/GenBank/DDBJ databases">
        <title>Draft genome of pathogenic Streptomyces sp. in Japan.</title>
        <authorList>
            <person name="Tomihama T."/>
            <person name="Ikenaga M."/>
            <person name="Sakai M."/>
            <person name="Okubo T."/>
            <person name="Ikeda S."/>
        </authorList>
    </citation>
    <scope>NUCLEOTIDE SEQUENCE [LARGE SCALE GENOMIC DNA]</scope>
    <source>
        <strain evidence="3">S58</strain>
    </source>
</reference>
<sequence>MGCARTAPLPADLPDVGKVRRRGRTGMCLLGALLVLPFAVGVLPGAREAGALLGLVTGTLAFVLHGMLVEESMPARHSMRRITARTLTGIRSVDLARLTRVRLLTSFSYGSVYRTLLVRDADGVWLGITTDARKRALRRALDRRPGDGSLPPPRVSRAARAHLDGDRPGRIAVHTVLAFLVLVLGIRGYVTALVELGGIG</sequence>
<evidence type="ECO:0000256" key="1">
    <source>
        <dbReference type="SAM" id="Phobius"/>
    </source>
</evidence>
<name>A0A100JST2_STRSC</name>
<dbReference type="RefSeq" id="WP_234385740.1">
    <property type="nucleotide sequence ID" value="NZ_BCMM01000027.1"/>
</dbReference>
<proteinExistence type="predicted"/>
<gene>
    <name evidence="2" type="ORF">SsS58_05421</name>
</gene>
<organism evidence="2 3">
    <name type="scientific">Streptomyces scabiei</name>
    <dbReference type="NCBI Taxonomy" id="1930"/>
    <lineage>
        <taxon>Bacteria</taxon>
        <taxon>Bacillati</taxon>
        <taxon>Actinomycetota</taxon>
        <taxon>Actinomycetes</taxon>
        <taxon>Kitasatosporales</taxon>
        <taxon>Streptomycetaceae</taxon>
        <taxon>Streptomyces</taxon>
    </lineage>
</organism>
<comment type="caution">
    <text evidence="2">The sequence shown here is derived from an EMBL/GenBank/DDBJ whole genome shotgun (WGS) entry which is preliminary data.</text>
</comment>
<keyword evidence="1" id="KW-0472">Membrane</keyword>
<accession>A0A100JST2</accession>
<evidence type="ECO:0000313" key="3">
    <source>
        <dbReference type="Proteomes" id="UP000067448"/>
    </source>
</evidence>
<evidence type="ECO:0000313" key="2">
    <source>
        <dbReference type="EMBL" id="GAQ65014.1"/>
    </source>
</evidence>
<feature type="transmembrane region" description="Helical" evidence="1">
    <location>
        <begin position="26"/>
        <end position="43"/>
    </location>
</feature>
<reference evidence="3" key="1">
    <citation type="submission" date="2015-11" db="EMBL/GenBank/DDBJ databases">
        <authorList>
            <consortium name="Cross-ministerial Strategic Innovation Promotion Program (SIP) consortium"/>
            <person name="Tomihama T."/>
            <person name="Ikenaga M."/>
            <person name="Sakai M."/>
            <person name="Okubo T."/>
            <person name="Ikeda S."/>
        </authorList>
    </citation>
    <scope>NUCLEOTIDE SEQUENCE [LARGE SCALE GENOMIC DNA]</scope>
    <source>
        <strain evidence="3">S58</strain>
    </source>
</reference>
<feature type="transmembrane region" description="Helical" evidence="1">
    <location>
        <begin position="49"/>
        <end position="69"/>
    </location>
</feature>
<reference evidence="2 3" key="2">
    <citation type="journal article" date="2016" name="Genome Announc.">
        <title>Draft Genome Sequences of Streptomyces scabiei S58, Streptomyces turgidiscabies T45, and Streptomyces acidiscabies a10, the Pathogens of Potato Common Scab, Isolated in Japan.</title>
        <authorList>
            <person name="Tomihama T."/>
            <person name="Nishi Y."/>
            <person name="Sakai M."/>
            <person name="Ikenaga M."/>
            <person name="Okubo T."/>
            <person name="Ikeda S."/>
        </authorList>
    </citation>
    <scope>NUCLEOTIDE SEQUENCE [LARGE SCALE GENOMIC DNA]</scope>
    <source>
        <strain evidence="2 3">S58</strain>
    </source>
</reference>
<protein>
    <submittedName>
        <fullName evidence="2">Uncharacterized protein</fullName>
    </submittedName>
</protein>
<keyword evidence="1" id="KW-0812">Transmembrane</keyword>
<feature type="transmembrane region" description="Helical" evidence="1">
    <location>
        <begin position="171"/>
        <end position="190"/>
    </location>
</feature>